<dbReference type="EMBL" id="MU267672">
    <property type="protein sequence ID" value="KAH7911612.1"/>
    <property type="molecule type" value="Genomic_DNA"/>
</dbReference>
<accession>A0ACB8AGD8</accession>
<gene>
    <name evidence="1" type="ORF">BJ138DRAFT_1135262</name>
</gene>
<name>A0ACB8AGD8_9AGAM</name>
<protein>
    <submittedName>
        <fullName evidence="1">Uncharacterized protein</fullName>
    </submittedName>
</protein>
<evidence type="ECO:0000313" key="1">
    <source>
        <dbReference type="EMBL" id="KAH7911612.1"/>
    </source>
</evidence>
<evidence type="ECO:0000313" key="2">
    <source>
        <dbReference type="Proteomes" id="UP000790377"/>
    </source>
</evidence>
<reference evidence="1" key="1">
    <citation type="journal article" date="2021" name="New Phytol.">
        <title>Evolutionary innovations through gain and loss of genes in the ectomycorrhizal Boletales.</title>
        <authorList>
            <person name="Wu G."/>
            <person name="Miyauchi S."/>
            <person name="Morin E."/>
            <person name="Kuo A."/>
            <person name="Drula E."/>
            <person name="Varga T."/>
            <person name="Kohler A."/>
            <person name="Feng B."/>
            <person name="Cao Y."/>
            <person name="Lipzen A."/>
            <person name="Daum C."/>
            <person name="Hundley H."/>
            <person name="Pangilinan J."/>
            <person name="Johnson J."/>
            <person name="Barry K."/>
            <person name="LaButti K."/>
            <person name="Ng V."/>
            <person name="Ahrendt S."/>
            <person name="Min B."/>
            <person name="Choi I.G."/>
            <person name="Park H."/>
            <person name="Plett J.M."/>
            <person name="Magnuson J."/>
            <person name="Spatafora J.W."/>
            <person name="Nagy L.G."/>
            <person name="Henrissat B."/>
            <person name="Grigoriev I.V."/>
            <person name="Yang Z.L."/>
            <person name="Xu J."/>
            <person name="Martin F.M."/>
        </authorList>
    </citation>
    <scope>NUCLEOTIDE SEQUENCE</scope>
    <source>
        <strain evidence="1">ATCC 28755</strain>
    </source>
</reference>
<sequence>MTRTAENKSGEKERRKPGRVPCETCIKRGCGAICPNGMVLNGWLVLANTQELHNKIEVMGTRIRDLEEALASAHAEVYDIPHPLLSESISDIHREKGSASPQTQAQVQNSGSSPSVIDGDNDPEGVIDAFGTLTIGTRGETLFMGSSARSEPLLKKTTTLQPILPRLSKQIMDAWIPESELVPIDNSLRKSVMALLPPLSEAIRLCDIYLEWGKTLWNPLSRSALLDDILASVYRADRSYVFIGLAVKLSYRVYLHSARWKLSNSVTQHRSSVFYQLFLIDTWLSFYAGRPPTVSPDFIDCPYPDDEFAVVGQNGEKEMSWHMWSWKYTRLLHQVITTAFGARPPAFSTILELDRKIRDFPVPKHLQPCCTHDTSPSAMPEHIQVHSLLIYKEVTLLNLHRSYFAQALQDSPNDLLKHRYGPSVMAAYRSAWRIIEIQSHSVKVFPQIIERMGVFWSHALSAAVVMCMIVTRAPGSSMAAPSLHELDTIYKLFEQSAPTAKPAAVLLESVTKLWRKGHEATSNPNSNSGDLSSAELDRLGGGKTHLISRTSPSSSSHSSPASTSTPSTSSIPTPPTSEPDSAIVPLWDGLDPANDIHPRIMHDMRVFDGFDAPQYATADNFDFVGQESFFSAMSDVQFTGHNMFGPTNEIYSAPTRIPSFPQVGHPPYIQEAAPVMDAPVLDAAWQSFVEQLGF</sequence>
<organism evidence="1 2">
    <name type="scientific">Hygrophoropsis aurantiaca</name>
    <dbReference type="NCBI Taxonomy" id="72124"/>
    <lineage>
        <taxon>Eukaryota</taxon>
        <taxon>Fungi</taxon>
        <taxon>Dikarya</taxon>
        <taxon>Basidiomycota</taxon>
        <taxon>Agaricomycotina</taxon>
        <taxon>Agaricomycetes</taxon>
        <taxon>Agaricomycetidae</taxon>
        <taxon>Boletales</taxon>
        <taxon>Coniophorineae</taxon>
        <taxon>Hygrophoropsidaceae</taxon>
        <taxon>Hygrophoropsis</taxon>
    </lineage>
</organism>
<keyword evidence="2" id="KW-1185">Reference proteome</keyword>
<proteinExistence type="predicted"/>
<dbReference type="Proteomes" id="UP000790377">
    <property type="component" value="Unassembled WGS sequence"/>
</dbReference>
<comment type="caution">
    <text evidence="1">The sequence shown here is derived from an EMBL/GenBank/DDBJ whole genome shotgun (WGS) entry which is preliminary data.</text>
</comment>